<evidence type="ECO:0000259" key="3">
    <source>
        <dbReference type="Pfam" id="PF14338"/>
    </source>
</evidence>
<keyword evidence="4" id="KW-0378">Hydrolase</keyword>
<feature type="region of interest" description="Disordered" evidence="1">
    <location>
        <begin position="121"/>
        <end position="146"/>
    </location>
</feature>
<name>A0A0X8JLN3_9BACT</name>
<dbReference type="EMBL" id="CP014229">
    <property type="protein sequence ID" value="AMD91045.1"/>
    <property type="molecule type" value="Genomic_DNA"/>
</dbReference>
<dbReference type="Proteomes" id="UP000069241">
    <property type="component" value="Chromosome"/>
</dbReference>
<dbReference type="InterPro" id="IPR011335">
    <property type="entry name" value="Restrct_endonuc-II-like"/>
</dbReference>
<feature type="domain" description="Restriction endonuclease type IV Mrr" evidence="2">
    <location>
        <begin position="159"/>
        <end position="274"/>
    </location>
</feature>
<keyword evidence="4" id="KW-0540">Nuclease</keyword>
<gene>
    <name evidence="4" type="ORF">AXF13_13450</name>
</gene>
<evidence type="ECO:0000259" key="2">
    <source>
        <dbReference type="Pfam" id="PF04471"/>
    </source>
</evidence>
<dbReference type="PANTHER" id="PTHR30015">
    <property type="entry name" value="MRR RESTRICTION SYSTEM PROTEIN"/>
    <property type="match status" value="1"/>
</dbReference>
<dbReference type="REBASE" id="138426">
    <property type="entry name" value="Dfa45958MrrP"/>
</dbReference>
<dbReference type="InterPro" id="IPR025745">
    <property type="entry name" value="Mrr-like_N_dom"/>
</dbReference>
<proteinExistence type="predicted"/>
<feature type="domain" description="Restriction system protein Mrr-like N-terminal" evidence="3">
    <location>
        <begin position="12"/>
        <end position="91"/>
    </location>
</feature>
<keyword evidence="4" id="KW-0255">Endonuclease</keyword>
<dbReference type="KEGG" id="dfi:AXF13_13450"/>
<dbReference type="GO" id="GO:0015666">
    <property type="term" value="F:restriction endodeoxyribonuclease activity"/>
    <property type="evidence" value="ECO:0007669"/>
    <property type="project" value="TreeGrafter"/>
</dbReference>
<accession>A0A0X8JLN3</accession>
<organism evidence="4 5">
    <name type="scientific">Desulfovibrio fairfieldensis</name>
    <dbReference type="NCBI Taxonomy" id="44742"/>
    <lineage>
        <taxon>Bacteria</taxon>
        <taxon>Pseudomonadati</taxon>
        <taxon>Thermodesulfobacteriota</taxon>
        <taxon>Desulfovibrionia</taxon>
        <taxon>Desulfovibrionales</taxon>
        <taxon>Desulfovibrionaceae</taxon>
        <taxon>Desulfovibrio</taxon>
    </lineage>
</organism>
<dbReference type="PANTHER" id="PTHR30015:SF7">
    <property type="entry name" value="TYPE IV METHYL-DIRECTED RESTRICTION ENZYME ECOKMRR"/>
    <property type="match status" value="1"/>
</dbReference>
<reference evidence="5" key="1">
    <citation type="submission" date="2016-02" db="EMBL/GenBank/DDBJ databases">
        <authorList>
            <person name="Holder M.E."/>
            <person name="Ajami N.J."/>
            <person name="Petrosino J.F."/>
        </authorList>
    </citation>
    <scope>NUCLEOTIDE SEQUENCE [LARGE SCALE GENOMIC DNA]</scope>
    <source>
        <strain evidence="5">CCUG 45958</strain>
    </source>
</reference>
<dbReference type="Pfam" id="PF04471">
    <property type="entry name" value="Mrr_cat"/>
    <property type="match status" value="1"/>
</dbReference>
<dbReference type="AlphaFoldDB" id="A0A0X8JLN3"/>
<evidence type="ECO:0000313" key="4">
    <source>
        <dbReference type="EMBL" id="AMD91045.1"/>
    </source>
</evidence>
<dbReference type="GO" id="GO:0009307">
    <property type="term" value="P:DNA restriction-modification system"/>
    <property type="evidence" value="ECO:0007669"/>
    <property type="project" value="InterPro"/>
</dbReference>
<dbReference type="STRING" id="44742.AXF13_13450"/>
<dbReference type="InterPro" id="IPR052906">
    <property type="entry name" value="Type_IV_Methyl-Rstrct_Enzyme"/>
</dbReference>
<dbReference type="Pfam" id="PF14338">
    <property type="entry name" value="Mrr_N"/>
    <property type="match status" value="1"/>
</dbReference>
<dbReference type="InterPro" id="IPR007560">
    <property type="entry name" value="Restrct_endonuc_IV_Mrr"/>
</dbReference>
<evidence type="ECO:0000313" key="5">
    <source>
        <dbReference type="Proteomes" id="UP000069241"/>
    </source>
</evidence>
<evidence type="ECO:0000256" key="1">
    <source>
        <dbReference type="SAM" id="MobiDB-lite"/>
    </source>
</evidence>
<dbReference type="InterPro" id="IPR011856">
    <property type="entry name" value="tRNA_endonuc-like_dom_sf"/>
</dbReference>
<sequence>MAQITNKRLGELVQTLFRILEKQPEGMKAKEALAALADSVTLTEYEAGSYESGRRFEKIVRFATVDTVRAGWLIKDDGIWTLTGEGAKALKLFKDPEVFHKMAAQLYRQWYKQHKGRQAENQCAASSESEDVEDESEKSVSVSYEEAREQAQETIDAFLHAMDPYDFQKLVAELLKAIGYHVTWIAPPGKDGGVDILAYTDPLGTQGPRIKVQVKQQCKAVTEPDLKSFMANIGQHDSGIFFCTGGFTKDAEAYARSQESKRIMLVDSAKLVQLWSDNIPRLSDQAWQRLPLTPIFFLTPEK</sequence>
<dbReference type="SUPFAM" id="SSF52980">
    <property type="entry name" value="Restriction endonuclease-like"/>
    <property type="match status" value="1"/>
</dbReference>
<dbReference type="Gene3D" id="3.40.1350.10">
    <property type="match status" value="1"/>
</dbReference>
<keyword evidence="5" id="KW-1185">Reference proteome</keyword>
<protein>
    <submittedName>
        <fullName evidence="4">Restriction endonuclease</fullName>
    </submittedName>
</protein>
<dbReference type="GO" id="GO:0003677">
    <property type="term" value="F:DNA binding"/>
    <property type="evidence" value="ECO:0007669"/>
    <property type="project" value="InterPro"/>
</dbReference>
<dbReference type="RefSeq" id="WP_062253999.1">
    <property type="nucleotide sequence ID" value="NZ_CP014229.1"/>
</dbReference>